<organism evidence="1">
    <name type="scientific">Lepeophtheirus salmonis</name>
    <name type="common">Salmon louse</name>
    <name type="synonym">Caligus salmonis</name>
    <dbReference type="NCBI Taxonomy" id="72036"/>
    <lineage>
        <taxon>Eukaryota</taxon>
        <taxon>Metazoa</taxon>
        <taxon>Ecdysozoa</taxon>
        <taxon>Arthropoda</taxon>
        <taxon>Crustacea</taxon>
        <taxon>Multicrustacea</taxon>
        <taxon>Hexanauplia</taxon>
        <taxon>Copepoda</taxon>
        <taxon>Siphonostomatoida</taxon>
        <taxon>Caligidae</taxon>
        <taxon>Lepeophtheirus</taxon>
    </lineage>
</organism>
<dbReference type="EMBL" id="HACA01004483">
    <property type="protein sequence ID" value="CDW21844.1"/>
    <property type="molecule type" value="Transcribed_RNA"/>
</dbReference>
<evidence type="ECO:0000313" key="1">
    <source>
        <dbReference type="EMBL" id="CDW21844.1"/>
    </source>
</evidence>
<name>A0A0K2T705_LEPSM</name>
<sequence>MFSHQTPAVISHHMRLPTTLISVFHDFNALVELLTLFVANISQVVWKRVQVTVYVVQFDVHSAPELS</sequence>
<dbReference type="AlphaFoldDB" id="A0A0K2T705"/>
<accession>A0A0K2T705</accession>
<reference evidence="1" key="1">
    <citation type="submission" date="2014-05" db="EMBL/GenBank/DDBJ databases">
        <authorList>
            <person name="Chronopoulou M."/>
        </authorList>
    </citation>
    <scope>NUCLEOTIDE SEQUENCE</scope>
    <source>
        <tissue evidence="1">Whole organism</tissue>
    </source>
</reference>
<protein>
    <submittedName>
        <fullName evidence="1">Uncharacterized protein</fullName>
    </submittedName>
</protein>
<proteinExistence type="predicted"/>